<dbReference type="GeneID" id="101515478"/>
<sequence length="265" mass="30006">MVRDMMGTYSSSSRGYVGDMNDDVNVNVNVNTNMSMNEKPAWLERLMGETFFGDCGVHKNRRKNEKNVFCLHCCLSICPHCFPSHTSHPLLQVRRYVYHDVIRLDDLEKLIDCSNIQPYTINSAKVIFLNQRPQSRSCKGTANACFTCDRILQEPFHFCSLSCKVDYMVYVGESLSNILHRFDESDFAISQFEGLRVDGSEVIDEDNNNINIGPSCSYSITHQEATSNNVLSHQPHNNKSNRFLPGIVLSLGSRRKGAPQRAPLS</sequence>
<dbReference type="Pfam" id="PF04640">
    <property type="entry name" value="PLATZ"/>
    <property type="match status" value="1"/>
</dbReference>
<protein>
    <submittedName>
        <fullName evidence="2">Uncharacterized protein LOC101515478</fullName>
    </submittedName>
</protein>
<dbReference type="KEGG" id="cam:101515478"/>
<dbReference type="RefSeq" id="XP_004487928.1">
    <property type="nucleotide sequence ID" value="XM_004487871.3"/>
</dbReference>
<dbReference type="InterPro" id="IPR006734">
    <property type="entry name" value="PLATZ"/>
</dbReference>
<dbReference type="AlphaFoldDB" id="A0A1S2XE55"/>
<reference evidence="2" key="2">
    <citation type="submission" date="2025-08" db="UniProtKB">
        <authorList>
            <consortium name="RefSeq"/>
        </authorList>
    </citation>
    <scope>IDENTIFICATION</scope>
    <source>
        <tissue evidence="2">Etiolated seedlings</tissue>
    </source>
</reference>
<evidence type="ECO:0000313" key="1">
    <source>
        <dbReference type="Proteomes" id="UP000087171"/>
    </source>
</evidence>
<keyword evidence="1" id="KW-1185">Reference proteome</keyword>
<proteinExistence type="predicted"/>
<dbReference type="PaxDb" id="3827-XP_004487928.1"/>
<dbReference type="PANTHER" id="PTHR31065:SF89">
    <property type="entry name" value="PLATZ TRANSCRIPTION FACTOR FAMILY PROTEIN"/>
    <property type="match status" value="1"/>
</dbReference>
<dbReference type="Proteomes" id="UP000087171">
    <property type="component" value="Chromosome Ca1"/>
</dbReference>
<name>A0A1S2XE55_CICAR</name>
<dbReference type="PANTHER" id="PTHR31065">
    <property type="entry name" value="PLATZ TRANSCRIPTION FACTOR FAMILY PROTEIN"/>
    <property type="match status" value="1"/>
</dbReference>
<reference evidence="1" key="1">
    <citation type="journal article" date="2013" name="Nat. Biotechnol.">
        <title>Draft genome sequence of chickpea (Cicer arietinum) provides a resource for trait improvement.</title>
        <authorList>
            <person name="Varshney R.K."/>
            <person name="Song C."/>
            <person name="Saxena R.K."/>
            <person name="Azam S."/>
            <person name="Yu S."/>
            <person name="Sharpe A.G."/>
            <person name="Cannon S."/>
            <person name="Baek J."/>
            <person name="Rosen B.D."/>
            <person name="Tar'an B."/>
            <person name="Millan T."/>
            <person name="Zhang X."/>
            <person name="Ramsay L.D."/>
            <person name="Iwata A."/>
            <person name="Wang Y."/>
            <person name="Nelson W."/>
            <person name="Farmer A.D."/>
            <person name="Gaur P.M."/>
            <person name="Soderlund C."/>
            <person name="Penmetsa R.V."/>
            <person name="Xu C."/>
            <person name="Bharti A.K."/>
            <person name="He W."/>
            <person name="Winter P."/>
            <person name="Zhao S."/>
            <person name="Hane J.K."/>
            <person name="Carrasquilla-Garcia N."/>
            <person name="Condie J.A."/>
            <person name="Upadhyaya H.D."/>
            <person name="Luo M.C."/>
            <person name="Thudi M."/>
            <person name="Gowda C.L."/>
            <person name="Singh N.P."/>
            <person name="Lichtenzveig J."/>
            <person name="Gali K.K."/>
            <person name="Rubio J."/>
            <person name="Nadarajan N."/>
            <person name="Dolezel J."/>
            <person name="Bansal K.C."/>
            <person name="Xu X."/>
            <person name="Edwards D."/>
            <person name="Zhang G."/>
            <person name="Kahl G."/>
            <person name="Gil J."/>
            <person name="Singh K.B."/>
            <person name="Datta S.K."/>
            <person name="Jackson S.A."/>
            <person name="Wang J."/>
            <person name="Cook D.R."/>
        </authorList>
    </citation>
    <scope>NUCLEOTIDE SEQUENCE [LARGE SCALE GENOMIC DNA]</scope>
    <source>
        <strain evidence="1">cv. CDC Frontier</strain>
    </source>
</reference>
<dbReference type="eggNOG" id="ENOG502R0ZN">
    <property type="taxonomic scope" value="Eukaryota"/>
</dbReference>
<accession>A0A1S2XE55</accession>
<evidence type="ECO:0000313" key="2">
    <source>
        <dbReference type="RefSeq" id="XP_004487928.1"/>
    </source>
</evidence>
<organism evidence="1 2">
    <name type="scientific">Cicer arietinum</name>
    <name type="common">Chickpea</name>
    <name type="synonym">Garbanzo</name>
    <dbReference type="NCBI Taxonomy" id="3827"/>
    <lineage>
        <taxon>Eukaryota</taxon>
        <taxon>Viridiplantae</taxon>
        <taxon>Streptophyta</taxon>
        <taxon>Embryophyta</taxon>
        <taxon>Tracheophyta</taxon>
        <taxon>Spermatophyta</taxon>
        <taxon>Magnoliopsida</taxon>
        <taxon>eudicotyledons</taxon>
        <taxon>Gunneridae</taxon>
        <taxon>Pentapetalae</taxon>
        <taxon>rosids</taxon>
        <taxon>fabids</taxon>
        <taxon>Fabales</taxon>
        <taxon>Fabaceae</taxon>
        <taxon>Papilionoideae</taxon>
        <taxon>50 kb inversion clade</taxon>
        <taxon>NPAAA clade</taxon>
        <taxon>Hologalegina</taxon>
        <taxon>IRL clade</taxon>
        <taxon>Cicereae</taxon>
        <taxon>Cicer</taxon>
    </lineage>
</organism>
<gene>
    <name evidence="2" type="primary">LOC101515478</name>
</gene>
<dbReference type="OrthoDB" id="1908108at2759"/>